<dbReference type="GO" id="GO:0022857">
    <property type="term" value="F:transmembrane transporter activity"/>
    <property type="evidence" value="ECO:0007669"/>
    <property type="project" value="InterPro"/>
</dbReference>
<evidence type="ECO:0000313" key="6">
    <source>
        <dbReference type="EMBL" id="KAK0388457.1"/>
    </source>
</evidence>
<feature type="transmembrane region" description="Helical" evidence="4">
    <location>
        <begin position="200"/>
        <end position="220"/>
    </location>
</feature>
<organism evidence="6 7">
    <name type="scientific">Sarocladium strictum</name>
    <name type="common">Black bundle disease fungus</name>
    <name type="synonym">Acremonium strictum</name>
    <dbReference type="NCBI Taxonomy" id="5046"/>
    <lineage>
        <taxon>Eukaryota</taxon>
        <taxon>Fungi</taxon>
        <taxon>Dikarya</taxon>
        <taxon>Ascomycota</taxon>
        <taxon>Pezizomycotina</taxon>
        <taxon>Sordariomycetes</taxon>
        <taxon>Hypocreomycetidae</taxon>
        <taxon>Hypocreales</taxon>
        <taxon>Sarocladiaceae</taxon>
        <taxon>Sarocladium</taxon>
    </lineage>
</organism>
<keyword evidence="4" id="KW-0812">Transmembrane</keyword>
<keyword evidence="4" id="KW-1133">Transmembrane helix</keyword>
<accession>A0AA39L8W9</accession>
<dbReference type="EMBL" id="JAPDFR010000003">
    <property type="protein sequence ID" value="KAK0388457.1"/>
    <property type="molecule type" value="Genomic_DNA"/>
</dbReference>
<evidence type="ECO:0000256" key="4">
    <source>
        <dbReference type="SAM" id="Phobius"/>
    </source>
</evidence>
<dbReference type="PROSITE" id="PS50850">
    <property type="entry name" value="MFS"/>
    <property type="match status" value="1"/>
</dbReference>
<protein>
    <recommendedName>
        <fullName evidence="5">Major facilitator superfamily (MFS) profile domain-containing protein</fullName>
    </recommendedName>
</protein>
<reference evidence="6" key="1">
    <citation type="submission" date="2022-10" db="EMBL/GenBank/DDBJ databases">
        <title>Determination and structural analysis of whole genome sequence of Sarocladium strictum F4-1.</title>
        <authorList>
            <person name="Hu L."/>
            <person name="Jiang Y."/>
        </authorList>
    </citation>
    <scope>NUCLEOTIDE SEQUENCE</scope>
    <source>
        <strain evidence="6">F4-1</strain>
    </source>
</reference>
<evidence type="ECO:0000256" key="2">
    <source>
        <dbReference type="ARBA" id="ARBA00006727"/>
    </source>
</evidence>
<feature type="domain" description="Major facilitator superfamily (MFS) profile" evidence="5">
    <location>
        <begin position="241"/>
        <end position="435"/>
    </location>
</feature>
<feature type="transmembrane region" description="Helical" evidence="4">
    <location>
        <begin position="302"/>
        <end position="323"/>
    </location>
</feature>
<evidence type="ECO:0000259" key="5">
    <source>
        <dbReference type="PROSITE" id="PS50850"/>
    </source>
</evidence>
<dbReference type="GO" id="GO:0016020">
    <property type="term" value="C:membrane"/>
    <property type="evidence" value="ECO:0007669"/>
    <property type="project" value="UniProtKB-SubCell"/>
</dbReference>
<evidence type="ECO:0000256" key="3">
    <source>
        <dbReference type="SAM" id="MobiDB-lite"/>
    </source>
</evidence>
<feature type="transmembrane region" description="Helical" evidence="4">
    <location>
        <begin position="87"/>
        <end position="110"/>
    </location>
</feature>
<dbReference type="InterPro" id="IPR020846">
    <property type="entry name" value="MFS_dom"/>
</dbReference>
<dbReference type="InterPro" id="IPR011701">
    <property type="entry name" value="MFS"/>
</dbReference>
<comment type="subcellular location">
    <subcellularLocation>
        <location evidence="1">Membrane</location>
        <topology evidence="1">Multi-pass membrane protein</topology>
    </subcellularLocation>
</comment>
<feature type="transmembrane region" description="Helical" evidence="4">
    <location>
        <begin position="172"/>
        <end position="194"/>
    </location>
</feature>
<feature type="compositionally biased region" description="Basic and acidic residues" evidence="3">
    <location>
        <begin position="23"/>
        <end position="32"/>
    </location>
</feature>
<evidence type="ECO:0000313" key="7">
    <source>
        <dbReference type="Proteomes" id="UP001175261"/>
    </source>
</evidence>
<dbReference type="Proteomes" id="UP001175261">
    <property type="component" value="Unassembled WGS sequence"/>
</dbReference>
<sequence>MATRTTTVEMDDRSSAPPSSARTSHDHDDLSSHDAATLTNSRVVESTVPDGGYGWVIVASCATLTWWSVGCTYAWGVTQTALVDVGLSSPAVLSFIGGLNASMISALAIMNSKLVRLIGVKRMGLIGVSCMGGSQILSSFTVHNLGAFFFTAGVATSLPVQYFSTKRGLANGLISAGAAFGGAVITVGMNALIQNMGIPWAYRILGLATLSTGLPAAWFLKERVPTHTPRMVEWALFKSMTFVLIFLAGAIGTFPLFVTPFFLPQYTKSLGFAPNIGAGLTAGFSLSSAVGRVFCGMLCDRFGALNTLAASQLLTGLSMLAMWPASTTMAPLVAFVIVNGVSNGGFFASMPTVVANVFGSARAAVVMSMILTSWIGGYLMGGPIAGYLLEAYGGAEGGLEAFRPAMFYAGSLGMASCGLVLAARLKHSKMPLARL</sequence>
<gene>
    <name evidence="6" type="ORF">NLU13_4701</name>
</gene>
<comment type="similarity">
    <text evidence="2">Belongs to the major facilitator superfamily. Monocarboxylate porter (TC 2.A.1.13) family.</text>
</comment>
<proteinExistence type="inferred from homology"/>
<feature type="transmembrane region" description="Helical" evidence="4">
    <location>
        <begin position="361"/>
        <end position="385"/>
    </location>
</feature>
<keyword evidence="7" id="KW-1185">Reference proteome</keyword>
<keyword evidence="4" id="KW-0472">Membrane</keyword>
<dbReference type="Gene3D" id="1.20.1250.20">
    <property type="entry name" value="MFS general substrate transporter like domains"/>
    <property type="match status" value="2"/>
</dbReference>
<name>A0AA39L8W9_SARSR</name>
<feature type="transmembrane region" description="Helical" evidence="4">
    <location>
        <begin position="52"/>
        <end position="75"/>
    </location>
</feature>
<dbReference type="AlphaFoldDB" id="A0AA39L8W9"/>
<dbReference type="InterPro" id="IPR050327">
    <property type="entry name" value="Proton-linked_MCT"/>
</dbReference>
<dbReference type="InterPro" id="IPR036259">
    <property type="entry name" value="MFS_trans_sf"/>
</dbReference>
<feature type="region of interest" description="Disordered" evidence="3">
    <location>
        <begin position="1"/>
        <end position="33"/>
    </location>
</feature>
<comment type="caution">
    <text evidence="6">The sequence shown here is derived from an EMBL/GenBank/DDBJ whole genome shotgun (WGS) entry which is preliminary data.</text>
</comment>
<feature type="transmembrane region" description="Helical" evidence="4">
    <location>
        <begin position="329"/>
        <end position="349"/>
    </location>
</feature>
<dbReference type="PANTHER" id="PTHR11360">
    <property type="entry name" value="MONOCARBOXYLATE TRANSPORTER"/>
    <property type="match status" value="1"/>
</dbReference>
<dbReference type="Pfam" id="PF07690">
    <property type="entry name" value="MFS_1"/>
    <property type="match status" value="1"/>
</dbReference>
<feature type="transmembrane region" description="Helical" evidence="4">
    <location>
        <begin position="405"/>
        <end position="425"/>
    </location>
</feature>
<feature type="transmembrane region" description="Helical" evidence="4">
    <location>
        <begin position="241"/>
        <end position="263"/>
    </location>
</feature>
<feature type="transmembrane region" description="Helical" evidence="4">
    <location>
        <begin position="275"/>
        <end position="295"/>
    </location>
</feature>
<evidence type="ECO:0000256" key="1">
    <source>
        <dbReference type="ARBA" id="ARBA00004141"/>
    </source>
</evidence>
<dbReference type="PANTHER" id="PTHR11360:SF305">
    <property type="entry name" value="MAJOR FACILITATOR SUPERFAMILY (MFS) PROFILE DOMAIN-CONTAINING PROTEIN"/>
    <property type="match status" value="1"/>
</dbReference>
<dbReference type="SUPFAM" id="SSF103473">
    <property type="entry name" value="MFS general substrate transporter"/>
    <property type="match status" value="1"/>
</dbReference>